<comment type="caution">
    <text evidence="6">The sequence shown here is derived from an EMBL/GenBank/DDBJ whole genome shotgun (WGS) entry which is preliminary data.</text>
</comment>
<dbReference type="EMBL" id="JBBDGM010000015">
    <property type="protein sequence ID" value="MEJ1089580.1"/>
    <property type="molecule type" value="Genomic_DNA"/>
</dbReference>
<dbReference type="CDD" id="cd06279">
    <property type="entry name" value="PBP1_LacI-like"/>
    <property type="match status" value="1"/>
</dbReference>
<dbReference type="PANTHER" id="PTHR30146">
    <property type="entry name" value="LACI-RELATED TRANSCRIPTIONAL REPRESSOR"/>
    <property type="match status" value="1"/>
</dbReference>
<keyword evidence="1" id="KW-0805">Transcription regulation</keyword>
<dbReference type="SUPFAM" id="SSF53822">
    <property type="entry name" value="Periplasmic binding protein-like I"/>
    <property type="match status" value="1"/>
</dbReference>
<dbReference type="Gene3D" id="1.10.260.40">
    <property type="entry name" value="lambda repressor-like DNA-binding domains"/>
    <property type="match status" value="1"/>
</dbReference>
<protein>
    <submittedName>
        <fullName evidence="6">LacI family DNA-binding transcriptional regulator</fullName>
    </submittedName>
</protein>
<dbReference type="InterPro" id="IPR000843">
    <property type="entry name" value="HTH_LacI"/>
</dbReference>
<evidence type="ECO:0000313" key="7">
    <source>
        <dbReference type="Proteomes" id="UP001371224"/>
    </source>
</evidence>
<dbReference type="InterPro" id="IPR046335">
    <property type="entry name" value="LacI/GalR-like_sensor"/>
</dbReference>
<dbReference type="GO" id="GO:0003677">
    <property type="term" value="F:DNA binding"/>
    <property type="evidence" value="ECO:0007669"/>
    <property type="project" value="UniProtKB-KW"/>
</dbReference>
<feature type="region of interest" description="Disordered" evidence="4">
    <location>
        <begin position="347"/>
        <end position="370"/>
    </location>
</feature>
<accession>A0ABU8LF15</accession>
<dbReference type="Proteomes" id="UP001371224">
    <property type="component" value="Unassembled WGS sequence"/>
</dbReference>
<dbReference type="CDD" id="cd01392">
    <property type="entry name" value="HTH_LacI"/>
    <property type="match status" value="1"/>
</dbReference>
<gene>
    <name evidence="6" type="ORF">WDU99_14780</name>
</gene>
<dbReference type="SUPFAM" id="SSF47413">
    <property type="entry name" value="lambda repressor-like DNA-binding domains"/>
    <property type="match status" value="1"/>
</dbReference>
<organism evidence="6 7">
    <name type="scientific">Microbacterium bandirmense</name>
    <dbReference type="NCBI Taxonomy" id="3122050"/>
    <lineage>
        <taxon>Bacteria</taxon>
        <taxon>Bacillati</taxon>
        <taxon>Actinomycetota</taxon>
        <taxon>Actinomycetes</taxon>
        <taxon>Micrococcales</taxon>
        <taxon>Microbacteriaceae</taxon>
        <taxon>Microbacterium</taxon>
    </lineage>
</organism>
<keyword evidence="7" id="KW-1185">Reference proteome</keyword>
<dbReference type="InterPro" id="IPR010982">
    <property type="entry name" value="Lambda_DNA-bd_dom_sf"/>
</dbReference>
<evidence type="ECO:0000256" key="1">
    <source>
        <dbReference type="ARBA" id="ARBA00023015"/>
    </source>
</evidence>
<evidence type="ECO:0000256" key="3">
    <source>
        <dbReference type="ARBA" id="ARBA00023163"/>
    </source>
</evidence>
<dbReference type="InterPro" id="IPR028082">
    <property type="entry name" value="Peripla_BP_I"/>
</dbReference>
<proteinExistence type="predicted"/>
<dbReference type="Pfam" id="PF13377">
    <property type="entry name" value="Peripla_BP_3"/>
    <property type="match status" value="1"/>
</dbReference>
<keyword evidence="2 6" id="KW-0238">DNA-binding</keyword>
<dbReference type="Gene3D" id="3.40.50.2300">
    <property type="match status" value="2"/>
</dbReference>
<evidence type="ECO:0000256" key="2">
    <source>
        <dbReference type="ARBA" id="ARBA00023125"/>
    </source>
</evidence>
<feature type="domain" description="HTH lacI-type" evidence="5">
    <location>
        <begin position="8"/>
        <end position="63"/>
    </location>
</feature>
<evidence type="ECO:0000313" key="6">
    <source>
        <dbReference type="EMBL" id="MEJ1089580.1"/>
    </source>
</evidence>
<dbReference type="PROSITE" id="PS50932">
    <property type="entry name" value="HTH_LACI_2"/>
    <property type="match status" value="1"/>
</dbReference>
<dbReference type="Pfam" id="PF00356">
    <property type="entry name" value="LacI"/>
    <property type="match status" value="1"/>
</dbReference>
<keyword evidence="3" id="KW-0804">Transcription</keyword>
<sequence length="370" mass="38543">MTTDGRRATIADVAREAGVSTSTASVVFSGKVNVADATRERVLAAAESLGYAGPDPRAASLRTGRSGIVGVLLGGELRHAFLDPVTTVMMDGLADALADDSVGLLLLRDDPREGEAPPIADAPVDAVVLIGCSTRIRPALDAVRRRGLPVVVIEGDAGADFPQVTLNNREASAEIAEHLFQLGHRNVATITLPLAEDRSRLALTEERVAAATVDVALDRLAGFRHVYPDAPGVSSAGSLVDEGIHSARMLLADADGRLRDDRPTAIVAQSDLLAVGAIRAAEELGLRVPDDLSVVGFDGISADGLGSQRLTTIAQPALAKGRAAGEQISRMLAGEPGESVHFTCTFRAGETTASPPRDVADRVTPQPRGR</sequence>
<dbReference type="RefSeq" id="WP_337333228.1">
    <property type="nucleotide sequence ID" value="NZ_JBBDGM010000015.1"/>
</dbReference>
<name>A0ABU8LF15_9MICO</name>
<evidence type="ECO:0000259" key="5">
    <source>
        <dbReference type="PROSITE" id="PS50932"/>
    </source>
</evidence>
<dbReference type="SMART" id="SM00354">
    <property type="entry name" value="HTH_LACI"/>
    <property type="match status" value="1"/>
</dbReference>
<reference evidence="6 7" key="1">
    <citation type="submission" date="2024-02" db="EMBL/GenBank/DDBJ databases">
        <authorList>
            <person name="Saticioglu I.B."/>
        </authorList>
    </citation>
    <scope>NUCLEOTIDE SEQUENCE [LARGE SCALE GENOMIC DNA]</scope>
    <source>
        <strain evidence="6 7">Mu-80</strain>
    </source>
</reference>
<evidence type="ECO:0000256" key="4">
    <source>
        <dbReference type="SAM" id="MobiDB-lite"/>
    </source>
</evidence>
<dbReference type="PANTHER" id="PTHR30146:SF138">
    <property type="entry name" value="TRANSCRIPTIONAL REGULATORY PROTEIN"/>
    <property type="match status" value="1"/>
</dbReference>